<dbReference type="GO" id="GO:0046983">
    <property type="term" value="F:protein dimerization activity"/>
    <property type="evidence" value="ECO:0007669"/>
    <property type="project" value="InterPro"/>
</dbReference>
<evidence type="ECO:0000313" key="3">
    <source>
        <dbReference type="EMBL" id="KAF7151151.1"/>
    </source>
</evidence>
<dbReference type="Proteomes" id="UP000626092">
    <property type="component" value="Unassembled WGS sequence"/>
</dbReference>
<evidence type="ECO:0000259" key="2">
    <source>
        <dbReference type="Pfam" id="PF05699"/>
    </source>
</evidence>
<dbReference type="InterPro" id="IPR012337">
    <property type="entry name" value="RNaseH-like_sf"/>
</dbReference>
<sequence>MLDYGKKPAEDMVDKLKNEMTRLYAWYENRDSSKNRQTQTAESSSRESDLGKGNLDERKKMMSQFRMYLEEENDMVSKSELEKYWMEGCENNNKDFDVLQWWKANSERFKILSQVARDVLSILVSTVASESAFSTGGRILDPFRSNLAPKTVEALVCTQNWLRSPVQINIRDQLDELEKLEEELTETGSCITDE</sequence>
<comment type="caution">
    <text evidence="3">The sequence shown here is derived from an EMBL/GenBank/DDBJ whole genome shotgun (WGS) entry which is preliminary data.</text>
</comment>
<feature type="region of interest" description="Disordered" evidence="1">
    <location>
        <begin position="31"/>
        <end position="55"/>
    </location>
</feature>
<accession>A0A834HN78</accession>
<dbReference type="OrthoDB" id="1301613at2759"/>
<reference evidence="3" key="1">
    <citation type="submission" date="2019-11" db="EMBL/GenBank/DDBJ databases">
        <authorList>
            <person name="Liu Y."/>
            <person name="Hou J."/>
            <person name="Li T.-Q."/>
            <person name="Guan C.-H."/>
            <person name="Wu X."/>
            <person name="Wu H.-Z."/>
            <person name="Ling F."/>
            <person name="Zhang R."/>
            <person name="Shi X.-G."/>
            <person name="Ren J.-P."/>
            <person name="Chen E.-F."/>
            <person name="Sun J.-M."/>
        </authorList>
    </citation>
    <scope>NUCLEOTIDE SEQUENCE</scope>
    <source>
        <strain evidence="3">Adult_tree_wgs_1</strain>
        <tissue evidence="3">Leaves</tissue>
    </source>
</reference>
<dbReference type="PANTHER" id="PTHR23272:SF193">
    <property type="entry name" value="OS07G0624100 PROTEIN"/>
    <property type="match status" value="1"/>
</dbReference>
<dbReference type="PANTHER" id="PTHR23272">
    <property type="entry name" value="BED FINGER-RELATED"/>
    <property type="match status" value="1"/>
</dbReference>
<feature type="compositionally biased region" description="Basic and acidic residues" evidence="1">
    <location>
        <begin position="44"/>
        <end position="55"/>
    </location>
</feature>
<gene>
    <name evidence="3" type="ORF">RHSIM_Rhsim02G0184700</name>
</gene>
<keyword evidence="4" id="KW-1185">Reference proteome</keyword>
<dbReference type="Pfam" id="PF05699">
    <property type="entry name" value="Dimer_Tnp_hAT"/>
    <property type="match status" value="1"/>
</dbReference>
<evidence type="ECO:0000313" key="4">
    <source>
        <dbReference type="Proteomes" id="UP000626092"/>
    </source>
</evidence>
<dbReference type="SUPFAM" id="SSF53098">
    <property type="entry name" value="Ribonuclease H-like"/>
    <property type="match status" value="1"/>
</dbReference>
<name>A0A834HN78_RHOSS</name>
<protein>
    <recommendedName>
        <fullName evidence="2">HAT C-terminal dimerisation domain-containing protein</fullName>
    </recommendedName>
</protein>
<organism evidence="3 4">
    <name type="scientific">Rhododendron simsii</name>
    <name type="common">Sims's rhododendron</name>
    <dbReference type="NCBI Taxonomy" id="118357"/>
    <lineage>
        <taxon>Eukaryota</taxon>
        <taxon>Viridiplantae</taxon>
        <taxon>Streptophyta</taxon>
        <taxon>Embryophyta</taxon>
        <taxon>Tracheophyta</taxon>
        <taxon>Spermatophyta</taxon>
        <taxon>Magnoliopsida</taxon>
        <taxon>eudicotyledons</taxon>
        <taxon>Gunneridae</taxon>
        <taxon>Pentapetalae</taxon>
        <taxon>asterids</taxon>
        <taxon>Ericales</taxon>
        <taxon>Ericaceae</taxon>
        <taxon>Ericoideae</taxon>
        <taxon>Rhodoreae</taxon>
        <taxon>Rhododendron</taxon>
    </lineage>
</organism>
<dbReference type="AlphaFoldDB" id="A0A834HN78"/>
<feature type="domain" description="HAT C-terminal dimerisation" evidence="2">
    <location>
        <begin position="80"/>
        <end position="162"/>
    </location>
</feature>
<evidence type="ECO:0000256" key="1">
    <source>
        <dbReference type="SAM" id="MobiDB-lite"/>
    </source>
</evidence>
<dbReference type="EMBL" id="WJXA01000002">
    <property type="protein sequence ID" value="KAF7151151.1"/>
    <property type="molecule type" value="Genomic_DNA"/>
</dbReference>
<proteinExistence type="predicted"/>
<dbReference type="InterPro" id="IPR008906">
    <property type="entry name" value="HATC_C_dom"/>
</dbReference>